<dbReference type="InterPro" id="IPR058094">
    <property type="entry name" value="Ig-like_OmpL47-like"/>
</dbReference>
<dbReference type="Gene3D" id="3.30.1920.20">
    <property type="match status" value="5"/>
</dbReference>
<feature type="compositionally biased region" description="Low complexity" evidence="1">
    <location>
        <begin position="278"/>
        <end position="307"/>
    </location>
</feature>
<comment type="caution">
    <text evidence="2">The sequence shown here is derived from an EMBL/GenBank/DDBJ whole genome shotgun (WGS) entry which is preliminary data.</text>
</comment>
<evidence type="ECO:0000313" key="3">
    <source>
        <dbReference type="Proteomes" id="UP001500730"/>
    </source>
</evidence>
<accession>A0ABN3LU27</accession>
<name>A0ABN3LU27_9MICO</name>
<feature type="compositionally biased region" description="Polar residues" evidence="1">
    <location>
        <begin position="827"/>
        <end position="844"/>
    </location>
</feature>
<dbReference type="NCBIfam" id="NF038114">
    <property type="entry name" value="rightmost"/>
    <property type="match status" value="1"/>
</dbReference>
<evidence type="ECO:0000256" key="1">
    <source>
        <dbReference type="SAM" id="MobiDB-lite"/>
    </source>
</evidence>
<evidence type="ECO:0000313" key="2">
    <source>
        <dbReference type="EMBL" id="GAA2490290.1"/>
    </source>
</evidence>
<organism evidence="2 3">
    <name type="scientific">Terrabacter carboxydivorans</name>
    <dbReference type="NCBI Taxonomy" id="619730"/>
    <lineage>
        <taxon>Bacteria</taxon>
        <taxon>Bacillati</taxon>
        <taxon>Actinomycetota</taxon>
        <taxon>Actinomycetes</taxon>
        <taxon>Micrococcales</taxon>
        <taxon>Intrasporangiaceae</taxon>
        <taxon>Terrabacter</taxon>
    </lineage>
</organism>
<sequence length="1894" mass="189995">MNVRRSAPRVAQPRRIRGARGVARRLIAGAAVSGLVIGGINVTPSFAASAASAVFTGGNGTVSNNGTLYAKQGGALTLTVTTSSDTQCVDVAGAITAHAESATAKTSWTFTATAPAGEGVQSVTAAASPMNKQGKCTSQSATVQGSYMLDNTGPVVAAALTPAANAAGWNRDNVTVKWTATDTGSGVSVVQPFQTDSVSSNGISIMTAPGQTDRLGNAGASGSVTVRVDKAAPTITAAQTQNADGTTTVTFTCADSNSGGQGSGIASCVADGTSPASTSKTVPGGTTVTGTATDNAGNTATATSTAPQSDKTAPTISHSVTPAPNAAGWNKADATVTFSCADETGGSGLASCVADGSTTTSRTISTETNGTLVSGTATDKAGNKATDSVTVKLDKTNPTITATANGTKDAAGWYKDDVTVSYTASDALSGISGIPASKVLTEGADQSASATVTDAAGNSASAGVTGINIDKTPPVLSGSFPSGWQKDDVTVTWTCTDVLSKVASAPSNDVVKGEGSNLSSTATCADNAGNSTTKTVSGIQIDRTAPNTGISGTSNTWVSGDVDVTLSATDNGSGVASTTYSVDGGAQQTGTSFKLSTEGDHTVTFFSTDVAGNAETAKTVHVLIDKTSPTIGHGFTPTSYTDGAWTNKDVSVSFTCADLGGSGIASCAGDATVTTEGTGQEVVGTVKDGAGNSATDTALVSIDKTAPVIEGATDREANADGWYKNDVTVRFTANDDRSGVVSTTADKVLGQGAAQTVTGTATDAAGNSADATVSGINIDKTPPVLAGSFPSGWHAGDVTVGWACTDSLSGPAAQPADSEVTGDGGNLSATATCTDKAGNSTTTTVSGIQIDRTAPSTSASVSGTVKNGWYNADVSFSLDGSDNLSGVAGTFYSIDGGAAQAYNDLVVIGTNGTHTVTYWSTDKAGNVEDKGGNSITLKVDKTPPTLDGQATANPNDQGWYQGDVTVAWTCGDSGGSGLDAGCPADSTISGEGKNLSASASISDLAGNVTNTTVKGINIDTTTPTTTATAPDVPASGWYRDAVTVTLTGHDNLSQVATTYYSVDGGDAQTYAGPFAFGTEGTHDIAFWSIDNAGNIETAGAPIILSIDKTAPTTTVINPISPDSGWFVTSGIPVAFQASDKAGGSGVAATYYTIDGGERQTYGEPFTADLSTGTHTITYWSVDLAGNEEAHESTNTVQVKVDTIAPTIIATRTPANSFGWNNSDVKVTFSCTDTDSGINGIVGCGPDQTVSSEGDNQSIQGDTQDVAGNKSSVTVDKIRIDKTAPSLTGAPTGDSNGGEWYRGDVSVSWAGVDGLSGIDPATQPANSTITGEGRYLGASAKISDKAGNEGTGSIAGVKIDRTPLDITTQLPAGKNAAGWYRGDVTVGFSCTDPILADGNAGSGVGHCPSDAVVSGDGVNQSVTSENAVDIAGNTNTKTVSGINIDGHEPQTKADNQCTATNGYCTGSTAAVLLDATDVGPSGVKEIHYTVNGGTEQVAAGASTSVSVPLSGTGTASVSYYAVDNAGNVERSQAVALKYDNIAPTVTHTVNPKANASDWNNSDVTVHFDATDTDPGSGIAAGSVTPDQVISTETSTTGLVVNGSAKDTAGNTGTDSVTIKLDKTKPSISGSVVSGTIGKNGWYVSPVKVHFTCADALSDVASCQDDVTLSNNGAGQSANGSAKDFADNVGTGSVTGINIDNENPTITKVNVSNGFYTLGAAPAATCDATDSFSGLDTCKVTVTGGTANGVGTFGWTATATDKAGNSVSQTGSYKVVYRFDGFLQPINDTAHQVGTSTSVFKAGSTIPVKFQLMNAAGQAVQSATAPVWLTPVKGGAMSLPICETVQTVTADSGSTFKYDTGQYIYNWKTPSTGGNYYQIGVKLDDGQTYYVNIGLR</sequence>
<dbReference type="Proteomes" id="UP001500730">
    <property type="component" value="Unassembled WGS sequence"/>
</dbReference>
<evidence type="ECO:0008006" key="4">
    <source>
        <dbReference type="Google" id="ProtNLM"/>
    </source>
</evidence>
<reference evidence="2 3" key="1">
    <citation type="journal article" date="2019" name="Int. J. Syst. Evol. Microbiol.">
        <title>The Global Catalogue of Microorganisms (GCM) 10K type strain sequencing project: providing services to taxonomists for standard genome sequencing and annotation.</title>
        <authorList>
            <consortium name="The Broad Institute Genomics Platform"/>
            <consortium name="The Broad Institute Genome Sequencing Center for Infectious Disease"/>
            <person name="Wu L."/>
            <person name="Ma J."/>
        </authorList>
    </citation>
    <scope>NUCLEOTIDE SEQUENCE [LARGE SCALE GENOMIC DNA]</scope>
    <source>
        <strain evidence="2 3">JCM 16259</strain>
    </source>
</reference>
<proteinExistence type="predicted"/>
<keyword evidence="3" id="KW-1185">Reference proteome</keyword>
<feature type="compositionally biased region" description="Polar residues" evidence="1">
    <location>
        <begin position="308"/>
        <end position="322"/>
    </location>
</feature>
<dbReference type="NCBIfam" id="NF047446">
    <property type="entry name" value="barrel_OmpL47"/>
    <property type="match status" value="5"/>
</dbReference>
<protein>
    <recommendedName>
        <fullName evidence="4">Ig-like domain-containing protein</fullName>
    </recommendedName>
</protein>
<gene>
    <name evidence="2" type="ORF">GCM10009858_30400</name>
</gene>
<feature type="region of interest" description="Disordered" evidence="1">
    <location>
        <begin position="807"/>
        <end position="844"/>
    </location>
</feature>
<feature type="region of interest" description="Disordered" evidence="1">
    <location>
        <begin position="272"/>
        <end position="328"/>
    </location>
</feature>
<dbReference type="EMBL" id="BAAARE010000013">
    <property type="protein sequence ID" value="GAA2490290.1"/>
    <property type="molecule type" value="Genomic_DNA"/>
</dbReference>